<gene>
    <name evidence="2" type="ORF">AABB31_18585</name>
</gene>
<name>A0AAN0M8E0_9RHOB</name>
<feature type="region of interest" description="Disordered" evidence="1">
    <location>
        <begin position="108"/>
        <end position="150"/>
    </location>
</feature>
<feature type="region of interest" description="Disordered" evidence="1">
    <location>
        <begin position="163"/>
        <end position="192"/>
    </location>
</feature>
<evidence type="ECO:0000256" key="1">
    <source>
        <dbReference type="SAM" id="MobiDB-lite"/>
    </source>
</evidence>
<sequence>MKTGLVFFAGLVTLAACTEPRVVEPPRGVGFNDFAQFELDRARREAALSRPLPGSIIPPPQVNTIPGQPAPAAPTQTGAIPSSALAAAGIGQQAAPATVPAPAPVATAPVAAAPTPPANTGSDPLRRQGVDASPTNAPPVIQNNPSLSDEQNFDAVAGRETIESDAERRAAQAAAREQVQPTAVPQRPSNTGPNIVEYAINAPNLKGQEWYSRSLLSGQSRFQRNCAQYATPDDAQRDFLARGGPERDRRGIDPDGDGFACGWDPAPFKRAAGN</sequence>
<dbReference type="EMBL" id="CP151767">
    <property type="protein sequence ID" value="WZU66964.1"/>
    <property type="molecule type" value="Genomic_DNA"/>
</dbReference>
<evidence type="ECO:0000313" key="2">
    <source>
        <dbReference type="EMBL" id="WZU66964.1"/>
    </source>
</evidence>
<organism evidence="2 3">
    <name type="scientific">Yoonia rhodophyticola</name>
    <dbReference type="NCBI Taxonomy" id="3137370"/>
    <lineage>
        <taxon>Bacteria</taxon>
        <taxon>Pseudomonadati</taxon>
        <taxon>Pseudomonadota</taxon>
        <taxon>Alphaproteobacteria</taxon>
        <taxon>Rhodobacterales</taxon>
        <taxon>Paracoccaceae</taxon>
        <taxon>Yoonia</taxon>
    </lineage>
</organism>
<dbReference type="AlphaFoldDB" id="A0AAN0M8E0"/>
<evidence type="ECO:0008006" key="4">
    <source>
        <dbReference type="Google" id="ProtNLM"/>
    </source>
</evidence>
<keyword evidence="3" id="KW-1185">Reference proteome</keyword>
<protein>
    <recommendedName>
        <fullName evidence="4">Excalibur calcium-binding domain-containing protein</fullName>
    </recommendedName>
</protein>
<feature type="region of interest" description="Disordered" evidence="1">
    <location>
        <begin position="233"/>
        <end position="274"/>
    </location>
</feature>
<feature type="compositionally biased region" description="Polar residues" evidence="1">
    <location>
        <begin position="179"/>
        <end position="192"/>
    </location>
</feature>
<accession>A0AAN0M8E0</accession>
<dbReference type="RefSeq" id="WP_342076282.1">
    <property type="nucleotide sequence ID" value="NZ_CP151767.2"/>
</dbReference>
<reference evidence="2" key="1">
    <citation type="submission" date="2024-08" db="EMBL/GenBank/DDBJ databases">
        <title>Phylogenomic analyses of a clade within the roseobacter group suggest taxonomic reassignments of species of the genera Aestuariivita, Citreicella, Loktanella, Nautella, Pelagibaca, Ruegeria, Thalassobius, Thiobacimonas and Tropicibacter, and the proposal o.</title>
        <authorList>
            <person name="Jeon C.O."/>
        </authorList>
    </citation>
    <scope>NUCLEOTIDE SEQUENCE</scope>
    <source>
        <strain evidence="2">SS1-5</strain>
    </source>
</reference>
<proteinExistence type="predicted"/>
<dbReference type="Proteomes" id="UP001470809">
    <property type="component" value="Chromosome"/>
</dbReference>
<feature type="compositionally biased region" description="Polar residues" evidence="1">
    <location>
        <begin position="141"/>
        <end position="150"/>
    </location>
</feature>
<feature type="region of interest" description="Disordered" evidence="1">
    <location>
        <begin position="51"/>
        <end position="79"/>
    </location>
</feature>
<dbReference type="PROSITE" id="PS51257">
    <property type="entry name" value="PROKAR_LIPOPROTEIN"/>
    <property type="match status" value="1"/>
</dbReference>
<feature type="compositionally biased region" description="Basic and acidic residues" evidence="1">
    <location>
        <begin position="234"/>
        <end position="253"/>
    </location>
</feature>
<evidence type="ECO:0000313" key="3">
    <source>
        <dbReference type="Proteomes" id="UP001470809"/>
    </source>
</evidence>
<dbReference type="KEGG" id="yrh:AABB31_18585"/>